<dbReference type="AlphaFoldDB" id="A0A151UHB7"/>
<dbReference type="InterPro" id="IPR004252">
    <property type="entry name" value="Probable_transposase_24"/>
</dbReference>
<organism evidence="1 2">
    <name type="scientific">Cajanus cajan</name>
    <name type="common">Pigeon pea</name>
    <name type="synonym">Cajanus indicus</name>
    <dbReference type="NCBI Taxonomy" id="3821"/>
    <lineage>
        <taxon>Eukaryota</taxon>
        <taxon>Viridiplantae</taxon>
        <taxon>Streptophyta</taxon>
        <taxon>Embryophyta</taxon>
        <taxon>Tracheophyta</taxon>
        <taxon>Spermatophyta</taxon>
        <taxon>Magnoliopsida</taxon>
        <taxon>eudicotyledons</taxon>
        <taxon>Gunneridae</taxon>
        <taxon>Pentapetalae</taxon>
        <taxon>rosids</taxon>
        <taxon>fabids</taxon>
        <taxon>Fabales</taxon>
        <taxon>Fabaceae</taxon>
        <taxon>Papilionoideae</taxon>
        <taxon>50 kb inversion clade</taxon>
        <taxon>NPAAA clade</taxon>
        <taxon>indigoferoid/millettioid clade</taxon>
        <taxon>Phaseoleae</taxon>
        <taxon>Cajanus</taxon>
    </lineage>
</organism>
<accession>A0A151UHB7</accession>
<keyword evidence="2" id="KW-1185">Reference proteome</keyword>
<dbReference type="Pfam" id="PF03004">
    <property type="entry name" value="Transposase_24"/>
    <property type="match status" value="1"/>
</dbReference>
<evidence type="ECO:0000313" key="2">
    <source>
        <dbReference type="Proteomes" id="UP000075243"/>
    </source>
</evidence>
<proteinExistence type="predicted"/>
<dbReference type="EMBL" id="AGCT01057213">
    <property type="protein sequence ID" value="KYP78680.1"/>
    <property type="molecule type" value="Genomic_DNA"/>
</dbReference>
<dbReference type="Proteomes" id="UP000075243">
    <property type="component" value="Unassembled WGS sequence"/>
</dbReference>
<reference evidence="1" key="1">
    <citation type="journal article" date="2012" name="Nat. Biotechnol.">
        <title>Draft genome sequence of pigeonpea (Cajanus cajan), an orphan legume crop of resource-poor farmers.</title>
        <authorList>
            <person name="Varshney R.K."/>
            <person name="Chen W."/>
            <person name="Li Y."/>
            <person name="Bharti A.K."/>
            <person name="Saxena R.K."/>
            <person name="Schlueter J.A."/>
            <person name="Donoghue M.T."/>
            <person name="Azam S."/>
            <person name="Fan G."/>
            <person name="Whaley A.M."/>
            <person name="Farmer A.D."/>
            <person name="Sheridan J."/>
            <person name="Iwata A."/>
            <person name="Tuteja R."/>
            <person name="Penmetsa R.V."/>
            <person name="Wu W."/>
            <person name="Upadhyaya H.D."/>
            <person name="Yang S.P."/>
            <person name="Shah T."/>
            <person name="Saxena K.B."/>
            <person name="Michael T."/>
            <person name="McCombie W.R."/>
            <person name="Yang B."/>
            <person name="Zhang G."/>
            <person name="Yang H."/>
            <person name="Wang J."/>
            <person name="Spillane C."/>
            <person name="Cook D.R."/>
            <person name="May G.D."/>
            <person name="Xu X."/>
            <person name="Jackson S.A."/>
        </authorList>
    </citation>
    <scope>NUCLEOTIDE SEQUENCE [LARGE SCALE GENOMIC DNA]</scope>
</reference>
<dbReference type="Gramene" id="C.cajan_47204.t">
    <property type="protein sequence ID" value="C.cajan_47204.t"/>
    <property type="gene ID" value="C.cajan_47204"/>
</dbReference>
<comment type="caution">
    <text evidence="1">The sequence shown here is derived from an EMBL/GenBank/DDBJ whole genome shotgun (WGS) entry which is preliminary data.</text>
</comment>
<evidence type="ECO:0000313" key="1">
    <source>
        <dbReference type="EMBL" id="KYP78680.1"/>
    </source>
</evidence>
<gene>
    <name evidence="1" type="ORF">KK1_049007</name>
</gene>
<sequence>MGDNVWAQLKAHWESLSFKNRSEINKRNRESIDGASLHTGGSIPHRVHWKRMKEAKLGKDPSLSEFYFRTHQKKDHSWVGPHAEFAYVSSQSLIFISSAN</sequence>
<name>A0A151UHB7_CAJCA</name>
<protein>
    <submittedName>
        <fullName evidence="1">Uncharacterized protein</fullName>
    </submittedName>
</protein>